<organism evidence="1 2">
    <name type="scientific">Sinosporangium siamense</name>
    <dbReference type="NCBI Taxonomy" id="1367973"/>
    <lineage>
        <taxon>Bacteria</taxon>
        <taxon>Bacillati</taxon>
        <taxon>Actinomycetota</taxon>
        <taxon>Actinomycetes</taxon>
        <taxon>Streptosporangiales</taxon>
        <taxon>Streptosporangiaceae</taxon>
        <taxon>Sinosporangium</taxon>
    </lineage>
</organism>
<comment type="caution">
    <text evidence="1">The sequence shown here is derived from an EMBL/GenBank/DDBJ whole genome shotgun (WGS) entry which is preliminary data.</text>
</comment>
<accession>A0A919V6K2</accession>
<name>A0A919V6K2_9ACTN</name>
<proteinExistence type="predicted"/>
<evidence type="ECO:0008006" key="3">
    <source>
        <dbReference type="Google" id="ProtNLM"/>
    </source>
</evidence>
<dbReference type="Proteomes" id="UP000606172">
    <property type="component" value="Unassembled WGS sequence"/>
</dbReference>
<dbReference type="AlphaFoldDB" id="A0A919V6K2"/>
<dbReference type="RefSeq" id="WP_204025485.1">
    <property type="nucleotide sequence ID" value="NZ_JBHLZQ010000010.1"/>
</dbReference>
<sequence length="323" mass="35886">MGNMEATAEEYRRFGEVHVRGSSALYERLALGVAGDEQMLELLVTLPKEKRQPNLLFGAVRYLRGTTPEYPDFRAYVLSERELVARTMMSHRTQTNEPARCAALLAVMAGLPGPFALLEVGASAGLCLLPDRYAYDYDGHRIGPPGARPTIRCAVTGRPRLPPHVPEVVWRAGIDLNPLDVNDDDEVRWLEALVWPEHDERRTRLRAALEVARADPPRVVSGDLNTMLDKLAAEVPQGATLVVYHSAVLMYLSPVDRNRFADQVMGLPGHWIAQEDPSVLSGLVRRMPARPENRRSPFLVALDGEPVAFAGSHGGWIEWLDES</sequence>
<reference evidence="1" key="1">
    <citation type="submission" date="2021-01" db="EMBL/GenBank/DDBJ databases">
        <title>Whole genome shotgun sequence of Sinosporangium siamense NBRC 109515.</title>
        <authorList>
            <person name="Komaki H."/>
            <person name="Tamura T."/>
        </authorList>
    </citation>
    <scope>NUCLEOTIDE SEQUENCE</scope>
    <source>
        <strain evidence="1">NBRC 109515</strain>
    </source>
</reference>
<evidence type="ECO:0000313" key="2">
    <source>
        <dbReference type="Proteomes" id="UP000606172"/>
    </source>
</evidence>
<dbReference type="InterPro" id="IPR011200">
    <property type="entry name" value="UCP012608"/>
</dbReference>
<dbReference type="EMBL" id="BOOW01000018">
    <property type="protein sequence ID" value="GII92568.1"/>
    <property type="molecule type" value="Genomic_DNA"/>
</dbReference>
<gene>
    <name evidence="1" type="ORF">Ssi02_27990</name>
</gene>
<keyword evidence="2" id="KW-1185">Reference proteome</keyword>
<protein>
    <recommendedName>
        <fullName evidence="3">DUF2332 domain-containing protein</fullName>
    </recommendedName>
</protein>
<dbReference type="Pfam" id="PF10094">
    <property type="entry name" value="DUF2332"/>
    <property type="match status" value="1"/>
</dbReference>
<evidence type="ECO:0000313" key="1">
    <source>
        <dbReference type="EMBL" id="GII92568.1"/>
    </source>
</evidence>